<dbReference type="PANTHER" id="PTHR36844:SF1">
    <property type="entry name" value="PROTEASE PRSW"/>
    <property type="match status" value="1"/>
</dbReference>
<proteinExistence type="predicted"/>
<dbReference type="RefSeq" id="WP_314509712.1">
    <property type="nucleotide sequence ID" value="NZ_JASJOU010000001.1"/>
</dbReference>
<name>A0AAE3R242_9BACT</name>
<keyword evidence="2" id="KW-0645">Protease</keyword>
<feature type="transmembrane region" description="Helical" evidence="1">
    <location>
        <begin position="133"/>
        <end position="153"/>
    </location>
</feature>
<dbReference type="EMBL" id="JASJOU010000001">
    <property type="protein sequence ID" value="MDJ1500187.1"/>
    <property type="molecule type" value="Genomic_DNA"/>
</dbReference>
<dbReference type="Proteomes" id="UP001232063">
    <property type="component" value="Unassembled WGS sequence"/>
</dbReference>
<feature type="transmembrane region" description="Helical" evidence="1">
    <location>
        <begin position="297"/>
        <end position="315"/>
    </location>
</feature>
<feature type="transmembrane region" description="Helical" evidence="1">
    <location>
        <begin position="336"/>
        <end position="353"/>
    </location>
</feature>
<dbReference type="Pfam" id="PF13367">
    <property type="entry name" value="PrsW-protease"/>
    <property type="match status" value="1"/>
</dbReference>
<feature type="transmembrane region" description="Helical" evidence="1">
    <location>
        <begin position="6"/>
        <end position="24"/>
    </location>
</feature>
<feature type="transmembrane region" description="Helical" evidence="1">
    <location>
        <begin position="209"/>
        <end position="229"/>
    </location>
</feature>
<keyword evidence="2" id="KW-0482">Metalloprotease</keyword>
<feature type="transmembrane region" description="Helical" evidence="1">
    <location>
        <begin position="272"/>
        <end position="291"/>
    </location>
</feature>
<evidence type="ECO:0000313" key="3">
    <source>
        <dbReference type="Proteomes" id="UP001232063"/>
    </source>
</evidence>
<dbReference type="AlphaFoldDB" id="A0AAE3R242"/>
<keyword evidence="1" id="KW-0472">Membrane</keyword>
<sequence>MLRIYTYLFWIVFSCASILGYNYWKSRNRHLFFKTGSTRSLLWVFFILVLSPVAVNYWFPDTTVNLKADTIIHLDEVQQRNLLRDGEIGEYYKNVVSVIGNNMNWVGFVSALLIMVTWFIYIHRMDVFHKEKLRYQIGTLLLGMLSSLLVVVITDGIDLYYPITYTGHFWYDLFVFSFLDIGVIEEFVKLIPFFIILKCTKEIDEPYDYILYACLSALGFAFIENLIYFKNITGTIIQGRAMLSVVGHMLDSSFAVYGLVISRYQHSSSKIVYFGVSFLIASFLHGLYDYLLFEHMLILVIGIFIFEIQVWTIMVNNTINNSQFFHFKIAHRDEKLRFFLAVMLSGILVLNYFVDAFQYGKQDANTNYLQSCFYSGLLIIFYVTHLSNYDLVKGYWRPIEFRISPPDYDHVPVNRGLASLLSVFKYNFIQPVNIVNYIVTIQPPHYNQLVYGYMSLNKGKIVDRICLLSVSDNGKESIDPDWFVVKLRDDLDLEDCLDDQYVNSFLLIKLETKSDSLIHDEDIRVFMRLIPDMQMVRSKQLTRKDAFPPIGYGLVNSVFVPGYTVKAS</sequence>
<dbReference type="InterPro" id="IPR026898">
    <property type="entry name" value="PrsW"/>
</dbReference>
<keyword evidence="2" id="KW-0378">Hydrolase</keyword>
<dbReference type="PROSITE" id="PS51257">
    <property type="entry name" value="PROKAR_LIPOPROTEIN"/>
    <property type="match status" value="1"/>
</dbReference>
<protein>
    <submittedName>
        <fullName evidence="2">PrsW family intramembrane metalloprotease</fullName>
    </submittedName>
</protein>
<dbReference type="PANTHER" id="PTHR36844">
    <property type="entry name" value="PROTEASE PRSW"/>
    <property type="match status" value="1"/>
</dbReference>
<accession>A0AAE3R242</accession>
<reference evidence="2" key="1">
    <citation type="submission" date="2023-05" db="EMBL/GenBank/DDBJ databases">
        <authorList>
            <person name="Zhang X."/>
        </authorList>
    </citation>
    <scope>NUCLEOTIDE SEQUENCE</scope>
    <source>
        <strain evidence="2">BD1B2-1</strain>
    </source>
</reference>
<feature type="transmembrane region" description="Helical" evidence="1">
    <location>
        <begin position="173"/>
        <end position="197"/>
    </location>
</feature>
<evidence type="ECO:0000256" key="1">
    <source>
        <dbReference type="SAM" id="Phobius"/>
    </source>
</evidence>
<keyword evidence="1" id="KW-0812">Transmembrane</keyword>
<keyword evidence="3" id="KW-1185">Reference proteome</keyword>
<gene>
    <name evidence="2" type="ORF">QNI22_06000</name>
</gene>
<feature type="transmembrane region" description="Helical" evidence="1">
    <location>
        <begin position="103"/>
        <end position="121"/>
    </location>
</feature>
<evidence type="ECO:0000313" key="2">
    <source>
        <dbReference type="EMBL" id="MDJ1500187.1"/>
    </source>
</evidence>
<feature type="transmembrane region" description="Helical" evidence="1">
    <location>
        <begin position="373"/>
        <end position="392"/>
    </location>
</feature>
<feature type="transmembrane region" description="Helical" evidence="1">
    <location>
        <begin position="241"/>
        <end position="260"/>
    </location>
</feature>
<dbReference type="GO" id="GO:0008237">
    <property type="term" value="F:metallopeptidase activity"/>
    <property type="evidence" value="ECO:0007669"/>
    <property type="project" value="UniProtKB-KW"/>
</dbReference>
<feature type="transmembrane region" description="Helical" evidence="1">
    <location>
        <begin position="40"/>
        <end position="59"/>
    </location>
</feature>
<comment type="caution">
    <text evidence="2">The sequence shown here is derived from an EMBL/GenBank/DDBJ whole genome shotgun (WGS) entry which is preliminary data.</text>
</comment>
<organism evidence="2 3">
    <name type="scientific">Xanthocytophaga agilis</name>
    <dbReference type="NCBI Taxonomy" id="3048010"/>
    <lineage>
        <taxon>Bacteria</taxon>
        <taxon>Pseudomonadati</taxon>
        <taxon>Bacteroidota</taxon>
        <taxon>Cytophagia</taxon>
        <taxon>Cytophagales</taxon>
        <taxon>Rhodocytophagaceae</taxon>
        <taxon>Xanthocytophaga</taxon>
    </lineage>
</organism>
<keyword evidence="1" id="KW-1133">Transmembrane helix</keyword>